<dbReference type="RefSeq" id="WP_016251612.1">
    <property type="nucleotide sequence ID" value="NZ_ASWI01000004.1"/>
</dbReference>
<evidence type="ECO:0000313" key="3">
    <source>
        <dbReference type="Proteomes" id="UP000017415"/>
    </source>
</evidence>
<feature type="coiled-coil region" evidence="1">
    <location>
        <begin position="107"/>
        <end position="134"/>
    </location>
</feature>
<name>S1RI26_9ENTE</name>
<dbReference type="HOGENOM" id="CLU_798618_0_0_9"/>
<evidence type="ECO:0000313" key="2">
    <source>
        <dbReference type="EMBL" id="ESK60724.1"/>
    </source>
</evidence>
<dbReference type="Proteomes" id="UP000017415">
    <property type="component" value="Unassembled WGS sequence"/>
</dbReference>
<reference evidence="2 3" key="1">
    <citation type="submission" date="2013-10" db="EMBL/GenBank/DDBJ databases">
        <title>The Genome Sequence of Enterococcus cecorum DSM 20682 (= ATCC 43198) (Illumina assembly).</title>
        <authorList>
            <consortium name="The Broad Institute Genomics Platform"/>
            <consortium name="The Broad Institute Genome Sequencing Center for Infectious Disease"/>
            <person name="Earl A."/>
            <person name="Russ C."/>
            <person name="Gilmore M."/>
            <person name="Surin D."/>
            <person name="Walker B."/>
            <person name="Young S."/>
            <person name="Zeng Q."/>
            <person name="Gargeya S."/>
            <person name="Fitzgerald M."/>
            <person name="Haas B."/>
            <person name="Abouelleil A."/>
            <person name="Allen A.W."/>
            <person name="Alvarado L."/>
            <person name="Arachchi H.M."/>
            <person name="Berlin A.M."/>
            <person name="Chapman S.B."/>
            <person name="Gainer-Dewar J."/>
            <person name="Goldberg J."/>
            <person name="Griggs A."/>
            <person name="Gujja S."/>
            <person name="Hansen M."/>
            <person name="Howarth C."/>
            <person name="Imamovic A."/>
            <person name="Ireland A."/>
            <person name="Larimer J."/>
            <person name="McCowan C."/>
            <person name="Murphy C."/>
            <person name="Pearson M."/>
            <person name="Poon T.W."/>
            <person name="Priest M."/>
            <person name="Roberts A."/>
            <person name="Saif S."/>
            <person name="Shea T."/>
            <person name="Sisk P."/>
            <person name="Sykes S."/>
            <person name="Wortman J."/>
            <person name="Nusbaum C."/>
            <person name="Birren B."/>
        </authorList>
    </citation>
    <scope>NUCLEOTIDE SEQUENCE [LARGE SCALE GENOMIC DNA]</scope>
    <source>
        <strain evidence="2 3">ATCC 43198</strain>
    </source>
</reference>
<dbReference type="AlphaFoldDB" id="S1RI26"/>
<organism evidence="2 3">
    <name type="scientific">Enterococcus cecorum DSM 20682 = ATCC 43198</name>
    <dbReference type="NCBI Taxonomy" id="1121864"/>
    <lineage>
        <taxon>Bacteria</taxon>
        <taxon>Bacillati</taxon>
        <taxon>Bacillota</taxon>
        <taxon>Bacilli</taxon>
        <taxon>Lactobacillales</taxon>
        <taxon>Enterococcaceae</taxon>
        <taxon>Enterococcus</taxon>
    </lineage>
</organism>
<evidence type="ECO:0000256" key="1">
    <source>
        <dbReference type="SAM" id="Coils"/>
    </source>
</evidence>
<proteinExistence type="predicted"/>
<gene>
    <name evidence="2" type="ORF">OMO_02387</name>
</gene>
<dbReference type="eggNOG" id="ENOG502ZRBE">
    <property type="taxonomic scope" value="Bacteria"/>
</dbReference>
<keyword evidence="1" id="KW-0175">Coiled coil</keyword>
<keyword evidence="3" id="KW-1185">Reference proteome</keyword>
<protein>
    <submittedName>
        <fullName evidence="2">Uncharacterized protein</fullName>
    </submittedName>
</protein>
<dbReference type="PATRIC" id="fig|1121864.4.peg.1462"/>
<accession>S1RI26</accession>
<sequence length="347" mass="40843">MSDLFLDFGWLKENFECNGYLYFTGQDHNNHYKLYNSLQVAVQRKTMKEEAENYFGTTQMVLNFGGKDLCSKNCKHIFIDSVEDFNKYIFQSKDSLINEILSSLSSNKNVQDILVEFEDNLMSLEEIINKELRKNISNIDFLLKNILFEEVIKNMFICQTHENGKPILPMYQNLSVQIINLCNLIDIYLKGNSNQCWLYVYYPSTFCMKNEQELLMKRLKELMLKYNNFHVIIIDSQLFVTDCSHEDIESIVVMNEDNIDQLPPYPVIRNLIEGNYPSEKNFSDEELISMLLSIVPILGSDNYKDLSPRQHIFINLLNYIVYGIKRKEYIYDILDPLEKIYLESIAK</sequence>
<dbReference type="GeneID" id="60871088"/>
<comment type="caution">
    <text evidence="2">The sequence shown here is derived from an EMBL/GenBank/DDBJ whole genome shotgun (WGS) entry which is preliminary data.</text>
</comment>
<dbReference type="EMBL" id="AHYS01000011">
    <property type="protein sequence ID" value="ESK60724.1"/>
    <property type="molecule type" value="Genomic_DNA"/>
</dbReference>